<protein>
    <submittedName>
        <fullName evidence="1">Uncharacterized protein</fullName>
    </submittedName>
</protein>
<dbReference type="GeneID" id="19686735"/>
<accession>A0A060RFH2</accession>
<reference evidence="2" key="1">
    <citation type="submission" date="2014-02" db="EMBL/GenBank/DDBJ databases">
        <title>Evolution of Pseudomonas aeruginosa bacteriophages collected in Abidjan.</title>
        <authorList>
            <person name="Essoh C."/>
            <person name="Latino L."/>
            <person name="Blouin Y."/>
            <person name="Loukou G."/>
            <person name="Nguetta S.M."/>
            <person name="Lathro N.S."/>
            <person name="Cablanmian A."/>
            <person name="Kra A."/>
            <person name="Vergnaud G."/>
            <person name="Pourcel C."/>
        </authorList>
    </citation>
    <scope>NUCLEOTIDE SEQUENCE [LARGE SCALE GENOMIC DNA]</scope>
</reference>
<keyword evidence="2" id="KW-1185">Reference proteome</keyword>
<dbReference type="Proteomes" id="UP000026986">
    <property type="component" value="Segment"/>
</dbReference>
<gene>
    <name evidence="1" type="primary">ORF36</name>
</gene>
<dbReference type="OrthoDB" id="34910at10239"/>
<evidence type="ECO:0000313" key="2">
    <source>
        <dbReference type="Proteomes" id="UP000026986"/>
    </source>
</evidence>
<sequence>MNVTNLKTAVEIKIEIELAAWANGEKKVNVSNQFDESVLESAKEAISVEAIAAIVAKYPGANFEGFSVMTWAHELSAFKAPEIDRAWFD</sequence>
<dbReference type="EMBL" id="HG962376">
    <property type="protein sequence ID" value="CDN96797.1"/>
    <property type="molecule type" value="Genomic_DNA"/>
</dbReference>
<dbReference type="KEGG" id="vg:19686735"/>
<name>A0A060RFH2_9CAUD</name>
<organism evidence="1 2">
    <name type="scientific">Pseudomonas phage vB_PaeS_SCH_Ab26</name>
    <dbReference type="NCBI Taxonomy" id="1476390"/>
    <lineage>
        <taxon>Viruses</taxon>
        <taxon>Duplodnaviria</taxon>
        <taxon>Heunggongvirae</taxon>
        <taxon>Uroviricota</taxon>
        <taxon>Caudoviricetes</taxon>
        <taxon>Jondennisvirinae</taxon>
        <taxon>Septimatrevirus</taxon>
        <taxon>Septimatrevirus Ab26</taxon>
    </lineage>
</organism>
<reference evidence="1 2" key="2">
    <citation type="journal article" date="2015" name="PLoS ONE">
        <title>Investigation of a Large Collection of Pseudomonas aeruginosa Bacteriophages Collected from a Single Environmental Source in Abidjan, Cote d'Ivoire.</title>
        <authorList>
            <person name="Essoh C."/>
            <person name="Latino L."/>
            <person name="Midoux C."/>
            <person name="Blouin Y."/>
            <person name="Loukou G."/>
            <person name="Nguetta S.P."/>
            <person name="Lathro S."/>
            <person name="Cablanmian A."/>
            <person name="Kouassi A.K."/>
            <person name="Vergnaud G."/>
            <person name="Pourcel C."/>
        </authorList>
    </citation>
    <scope>NUCLEOTIDE SEQUENCE [LARGE SCALE GENOMIC DNA]</scope>
</reference>
<dbReference type="RefSeq" id="YP_009044371.1">
    <property type="nucleotide sequence ID" value="NC_024381.1"/>
</dbReference>
<proteinExistence type="predicted"/>
<evidence type="ECO:0000313" key="1">
    <source>
        <dbReference type="EMBL" id="CDN96797.1"/>
    </source>
</evidence>